<feature type="region of interest" description="Disordered" evidence="2">
    <location>
        <begin position="96"/>
        <end position="123"/>
    </location>
</feature>
<dbReference type="PANTHER" id="PTHR45168">
    <property type="entry name" value="DNAJ HOMOLOG SUBFAMILY B MEMBER 2"/>
    <property type="match status" value="1"/>
</dbReference>
<accession>A0A1I8HFY9</accession>
<dbReference type="Pfam" id="PF00226">
    <property type="entry name" value="DnaJ"/>
    <property type="match status" value="1"/>
</dbReference>
<keyword evidence="1" id="KW-0143">Chaperone</keyword>
<feature type="domain" description="J" evidence="3">
    <location>
        <begin position="9"/>
        <end position="75"/>
    </location>
</feature>
<dbReference type="InterPro" id="IPR036869">
    <property type="entry name" value="J_dom_sf"/>
</dbReference>
<dbReference type="SMART" id="SM00271">
    <property type="entry name" value="DnaJ"/>
    <property type="match status" value="1"/>
</dbReference>
<keyword evidence="4" id="KW-1185">Reference proteome</keyword>
<dbReference type="InterPro" id="IPR018253">
    <property type="entry name" value="DnaJ_domain_CS"/>
</dbReference>
<dbReference type="GO" id="GO:0030544">
    <property type="term" value="F:Hsp70 protein binding"/>
    <property type="evidence" value="ECO:0007669"/>
    <property type="project" value="InterPro"/>
</dbReference>
<dbReference type="AlphaFoldDB" id="A0A1I8HFY9"/>
<dbReference type="PROSITE" id="PS50076">
    <property type="entry name" value="DNAJ_2"/>
    <property type="match status" value="1"/>
</dbReference>
<dbReference type="Gene3D" id="1.10.287.110">
    <property type="entry name" value="DnaJ domain"/>
    <property type="match status" value="1"/>
</dbReference>
<evidence type="ECO:0000256" key="2">
    <source>
        <dbReference type="SAM" id="MobiDB-lite"/>
    </source>
</evidence>
<dbReference type="InterPro" id="IPR043183">
    <property type="entry name" value="DNJB2/6-like"/>
</dbReference>
<dbReference type="InterPro" id="IPR001623">
    <property type="entry name" value="DnaJ_domain"/>
</dbReference>
<sequence>PTVMASEDNYYAILEINPDASEAEVRKAYRQMALRWHPDKNQTNPDEAERRFKLISEAYEVLSDPEKRRIYDFYGKEGLAEAAAAEEGETRADDFFRRQQQQQQQRQQQRQQRSYQPRHDRDWYDQHQYHFRDPRDVFRDFFGPSDPFSRIFNPDPFKTLEESMRDIGDRHRASNNIGGPGSNFFNFANFNQHTGAGFASSSNTAGAGRSSRNAASSGRGGSQRFAPLHSTRVTQTFTNTRDGRRVVVHKVVENGVETVTETVDGRVTKKTVDGRLVAGGDQQPSIRVK</sequence>
<dbReference type="PANTHER" id="PTHR45168:SF3">
    <property type="entry name" value="DNAJ HEAT SHOCK PROTEIN FAMILY (HSP40) MEMBER B2"/>
    <property type="match status" value="1"/>
</dbReference>
<protein>
    <submittedName>
        <fullName evidence="5">J domain-containing protein</fullName>
    </submittedName>
</protein>
<feature type="compositionally biased region" description="Low complexity" evidence="2">
    <location>
        <begin position="205"/>
        <end position="226"/>
    </location>
</feature>
<evidence type="ECO:0000256" key="1">
    <source>
        <dbReference type="ARBA" id="ARBA00023186"/>
    </source>
</evidence>
<evidence type="ECO:0000259" key="3">
    <source>
        <dbReference type="PROSITE" id="PS50076"/>
    </source>
</evidence>
<dbReference type="GO" id="GO:0051082">
    <property type="term" value="F:unfolded protein binding"/>
    <property type="evidence" value="ECO:0007669"/>
    <property type="project" value="InterPro"/>
</dbReference>
<name>A0A1I8HFY9_9PLAT</name>
<feature type="compositionally biased region" description="Low complexity" evidence="2">
    <location>
        <begin position="98"/>
        <end position="113"/>
    </location>
</feature>
<dbReference type="PRINTS" id="PR00625">
    <property type="entry name" value="JDOMAIN"/>
</dbReference>
<evidence type="ECO:0000313" key="4">
    <source>
        <dbReference type="Proteomes" id="UP000095280"/>
    </source>
</evidence>
<dbReference type="PROSITE" id="PS00636">
    <property type="entry name" value="DNAJ_1"/>
    <property type="match status" value="1"/>
</dbReference>
<dbReference type="WBParaSite" id="maker-uti_cns_0005906-snap-gene-0.2-mRNA-1">
    <property type="protein sequence ID" value="maker-uti_cns_0005906-snap-gene-0.2-mRNA-1"/>
    <property type="gene ID" value="maker-uti_cns_0005906-snap-gene-0.2"/>
</dbReference>
<dbReference type="SUPFAM" id="SSF46565">
    <property type="entry name" value="Chaperone J-domain"/>
    <property type="match status" value="1"/>
</dbReference>
<reference evidence="5" key="1">
    <citation type="submission" date="2016-11" db="UniProtKB">
        <authorList>
            <consortium name="WormBaseParasite"/>
        </authorList>
    </citation>
    <scope>IDENTIFICATION</scope>
</reference>
<feature type="region of interest" description="Disordered" evidence="2">
    <location>
        <begin position="200"/>
        <end position="229"/>
    </location>
</feature>
<proteinExistence type="predicted"/>
<evidence type="ECO:0000313" key="5">
    <source>
        <dbReference type="WBParaSite" id="maker-uti_cns_0005906-snap-gene-0.2-mRNA-1"/>
    </source>
</evidence>
<dbReference type="CDD" id="cd06257">
    <property type="entry name" value="DnaJ"/>
    <property type="match status" value="1"/>
</dbReference>
<organism evidence="4 5">
    <name type="scientific">Macrostomum lignano</name>
    <dbReference type="NCBI Taxonomy" id="282301"/>
    <lineage>
        <taxon>Eukaryota</taxon>
        <taxon>Metazoa</taxon>
        <taxon>Spiralia</taxon>
        <taxon>Lophotrochozoa</taxon>
        <taxon>Platyhelminthes</taxon>
        <taxon>Rhabditophora</taxon>
        <taxon>Macrostomorpha</taxon>
        <taxon>Macrostomida</taxon>
        <taxon>Macrostomidae</taxon>
        <taxon>Macrostomum</taxon>
    </lineage>
</organism>
<dbReference type="Proteomes" id="UP000095280">
    <property type="component" value="Unplaced"/>
</dbReference>